<evidence type="ECO:0000313" key="2">
    <source>
        <dbReference type="Proteomes" id="UP001165960"/>
    </source>
</evidence>
<sequence length="63" mass="6798">MVRGPAGSERWDPGPTCPPTSAQDRYSWSPGCQAKADPDKAAWLLFGAVTHPTTVLDRLLDTT</sequence>
<dbReference type="Proteomes" id="UP001165960">
    <property type="component" value="Unassembled WGS sequence"/>
</dbReference>
<organism evidence="1 2">
    <name type="scientific">Entomophthora muscae</name>
    <dbReference type="NCBI Taxonomy" id="34485"/>
    <lineage>
        <taxon>Eukaryota</taxon>
        <taxon>Fungi</taxon>
        <taxon>Fungi incertae sedis</taxon>
        <taxon>Zoopagomycota</taxon>
        <taxon>Entomophthoromycotina</taxon>
        <taxon>Entomophthoromycetes</taxon>
        <taxon>Entomophthorales</taxon>
        <taxon>Entomophthoraceae</taxon>
        <taxon>Entomophthora</taxon>
    </lineage>
</organism>
<proteinExistence type="predicted"/>
<protein>
    <submittedName>
        <fullName evidence="1">Uncharacterized protein</fullName>
    </submittedName>
</protein>
<dbReference type="EMBL" id="QTSX02001708">
    <property type="protein sequence ID" value="KAJ9079539.1"/>
    <property type="molecule type" value="Genomic_DNA"/>
</dbReference>
<comment type="caution">
    <text evidence="1">The sequence shown here is derived from an EMBL/GenBank/DDBJ whole genome shotgun (WGS) entry which is preliminary data.</text>
</comment>
<reference evidence="1" key="1">
    <citation type="submission" date="2022-04" db="EMBL/GenBank/DDBJ databases">
        <title>Genome of the entomopathogenic fungus Entomophthora muscae.</title>
        <authorList>
            <person name="Elya C."/>
            <person name="Lovett B.R."/>
            <person name="Lee E."/>
            <person name="Macias A.M."/>
            <person name="Hajek A.E."/>
            <person name="De Bivort B.L."/>
            <person name="Kasson M.T."/>
            <person name="De Fine Licht H.H."/>
            <person name="Stajich J.E."/>
        </authorList>
    </citation>
    <scope>NUCLEOTIDE SEQUENCE</scope>
    <source>
        <strain evidence="1">Berkeley</strain>
    </source>
</reference>
<keyword evidence="2" id="KW-1185">Reference proteome</keyword>
<gene>
    <name evidence="1" type="ORF">DSO57_1034495</name>
</gene>
<evidence type="ECO:0000313" key="1">
    <source>
        <dbReference type="EMBL" id="KAJ9079539.1"/>
    </source>
</evidence>
<accession>A0ACC2TXQ6</accession>
<name>A0ACC2TXQ6_9FUNG</name>